<dbReference type="Pfam" id="PF00462">
    <property type="entry name" value="Glutaredoxin"/>
    <property type="match status" value="1"/>
</dbReference>
<dbReference type="InterPro" id="IPR002109">
    <property type="entry name" value="Glutaredoxin"/>
</dbReference>
<dbReference type="Pfam" id="PF13511">
    <property type="entry name" value="DUF4124"/>
    <property type="match status" value="1"/>
</dbReference>
<comment type="caution">
    <text evidence="4">The sequence shown here is derived from an EMBL/GenBank/DDBJ whole genome shotgun (WGS) entry which is preliminary data.</text>
</comment>
<dbReference type="SUPFAM" id="SSF52833">
    <property type="entry name" value="Thioredoxin-like"/>
    <property type="match status" value="1"/>
</dbReference>
<name>A0A368HHB8_9GAMM</name>
<dbReference type="GO" id="GO:0009055">
    <property type="term" value="F:electron transfer activity"/>
    <property type="evidence" value="ECO:0007669"/>
    <property type="project" value="TreeGrafter"/>
</dbReference>
<dbReference type="InterPro" id="IPR036249">
    <property type="entry name" value="Thioredoxin-like_sf"/>
</dbReference>
<keyword evidence="5" id="KW-1185">Reference proteome</keyword>
<organism evidence="4 5">
    <name type="scientific">Acidiferrobacter thiooxydans</name>
    <dbReference type="NCBI Taxonomy" id="163359"/>
    <lineage>
        <taxon>Bacteria</taxon>
        <taxon>Pseudomonadati</taxon>
        <taxon>Pseudomonadota</taxon>
        <taxon>Gammaproteobacteria</taxon>
        <taxon>Acidiferrobacterales</taxon>
        <taxon>Acidiferrobacteraceae</taxon>
        <taxon>Acidiferrobacter</taxon>
    </lineage>
</organism>
<dbReference type="InterPro" id="IPR025392">
    <property type="entry name" value="DUF4124"/>
</dbReference>
<proteinExistence type="predicted"/>
<accession>A0A368HHB8</accession>
<evidence type="ECO:0000259" key="2">
    <source>
        <dbReference type="Pfam" id="PF00462"/>
    </source>
</evidence>
<dbReference type="RefSeq" id="WP_083995620.1">
    <property type="nucleotide sequence ID" value="NZ_CP080624.1"/>
</dbReference>
<dbReference type="PANTHER" id="PTHR34386:SF1">
    <property type="entry name" value="GLUTAREDOXIN-LIKE PROTEIN NRDH"/>
    <property type="match status" value="1"/>
</dbReference>
<protein>
    <submittedName>
        <fullName evidence="4">Glutaredoxin family protein</fullName>
    </submittedName>
</protein>
<dbReference type="CDD" id="cd02976">
    <property type="entry name" value="NrdH"/>
    <property type="match status" value="1"/>
</dbReference>
<keyword evidence="1" id="KW-0732">Signal</keyword>
<dbReference type="AlphaFoldDB" id="A0A368HHB8"/>
<feature type="domain" description="Glutaredoxin" evidence="2">
    <location>
        <begin position="70"/>
        <end position="128"/>
    </location>
</feature>
<dbReference type="PROSITE" id="PS51354">
    <property type="entry name" value="GLUTAREDOXIN_2"/>
    <property type="match status" value="1"/>
</dbReference>
<dbReference type="EMBL" id="PSYR01000002">
    <property type="protein sequence ID" value="RCN56910.1"/>
    <property type="molecule type" value="Genomic_DNA"/>
</dbReference>
<sequence length="152" mass="16656">MRRWMVAWGTLMLMGAAHAATLYRWVGPNGVVTYQNTPPPSSAAHVRVMHMRNHTSPAAVRKAVSAMHPVVLYRAPHCAPCRQVSAYLHRRGVPFRAVDVSRGQAVLRDMKQKTGSTTVPTIMVGKQVLVGYIPSALKNELTAAGYLKAPKD</sequence>
<evidence type="ECO:0000313" key="5">
    <source>
        <dbReference type="Proteomes" id="UP000253250"/>
    </source>
</evidence>
<feature type="signal peptide" evidence="1">
    <location>
        <begin position="1"/>
        <end position="19"/>
    </location>
</feature>
<evidence type="ECO:0000256" key="1">
    <source>
        <dbReference type="SAM" id="SignalP"/>
    </source>
</evidence>
<dbReference type="OrthoDB" id="7068596at2"/>
<dbReference type="Proteomes" id="UP000253250">
    <property type="component" value="Unassembled WGS sequence"/>
</dbReference>
<dbReference type="GO" id="GO:0045454">
    <property type="term" value="P:cell redox homeostasis"/>
    <property type="evidence" value="ECO:0007669"/>
    <property type="project" value="TreeGrafter"/>
</dbReference>
<dbReference type="PANTHER" id="PTHR34386">
    <property type="entry name" value="GLUTAREDOXIN"/>
    <property type="match status" value="1"/>
</dbReference>
<evidence type="ECO:0000259" key="3">
    <source>
        <dbReference type="Pfam" id="PF13511"/>
    </source>
</evidence>
<feature type="domain" description="DUF4124" evidence="3">
    <location>
        <begin position="11"/>
        <end position="48"/>
    </location>
</feature>
<evidence type="ECO:0000313" key="4">
    <source>
        <dbReference type="EMBL" id="RCN56910.1"/>
    </source>
</evidence>
<reference evidence="4 5" key="1">
    <citation type="submission" date="2018-02" db="EMBL/GenBank/DDBJ databases">
        <title>Insights into the biology of acidophilic members of the Acidiferrobacteraceae family derived from comparative genomic analyses.</title>
        <authorList>
            <person name="Issotta F."/>
            <person name="Thyssen C."/>
            <person name="Mena C."/>
            <person name="Moya A."/>
            <person name="Bellenberg S."/>
            <person name="Sproer C."/>
            <person name="Covarrubias P.C."/>
            <person name="Sand W."/>
            <person name="Quatrini R."/>
            <person name="Vera M."/>
        </authorList>
    </citation>
    <scope>NUCLEOTIDE SEQUENCE [LARGE SCALE GENOMIC DNA]</scope>
    <source>
        <strain evidence="5">m-1</strain>
    </source>
</reference>
<dbReference type="Gene3D" id="3.40.30.10">
    <property type="entry name" value="Glutaredoxin"/>
    <property type="match status" value="1"/>
</dbReference>
<feature type="chain" id="PRO_5016694506" evidence="1">
    <location>
        <begin position="20"/>
        <end position="152"/>
    </location>
</feature>
<gene>
    <name evidence="4" type="ORF">C4900_14335</name>
</gene>
<dbReference type="InterPro" id="IPR051548">
    <property type="entry name" value="Grx-like_ET"/>
</dbReference>